<dbReference type="SUPFAM" id="SSF52540">
    <property type="entry name" value="P-loop containing nucleoside triphosphate hydrolases"/>
    <property type="match status" value="1"/>
</dbReference>
<dbReference type="GO" id="GO:0007188">
    <property type="term" value="P:adenylate cyclase-modulating G protein-coupled receptor signaling pathway"/>
    <property type="evidence" value="ECO:0007669"/>
    <property type="project" value="TreeGrafter"/>
</dbReference>
<organism evidence="8 9">
    <name type="scientific">Paraglomus occultum</name>
    <dbReference type="NCBI Taxonomy" id="144539"/>
    <lineage>
        <taxon>Eukaryota</taxon>
        <taxon>Fungi</taxon>
        <taxon>Fungi incertae sedis</taxon>
        <taxon>Mucoromycota</taxon>
        <taxon>Glomeromycotina</taxon>
        <taxon>Glomeromycetes</taxon>
        <taxon>Paraglomerales</taxon>
        <taxon>Paraglomeraceae</taxon>
        <taxon>Paraglomus</taxon>
    </lineage>
</organism>
<dbReference type="GO" id="GO:0031683">
    <property type="term" value="F:G-protein beta/gamma-subunit complex binding"/>
    <property type="evidence" value="ECO:0007669"/>
    <property type="project" value="InterPro"/>
</dbReference>
<feature type="binding site" evidence="6">
    <location>
        <position position="77"/>
    </location>
    <ligand>
        <name>Mg(2+)</name>
        <dbReference type="ChEBI" id="CHEBI:18420"/>
    </ligand>
</feature>
<keyword evidence="4" id="KW-0807">Transducer</keyword>
<dbReference type="PRINTS" id="PR01241">
    <property type="entry name" value="GPROTEINAFNG"/>
</dbReference>
<evidence type="ECO:0000256" key="4">
    <source>
        <dbReference type="ARBA" id="ARBA00023224"/>
    </source>
</evidence>
<dbReference type="Pfam" id="PF00503">
    <property type="entry name" value="G-alpha"/>
    <property type="match status" value="1"/>
</dbReference>
<keyword evidence="6" id="KW-0460">Magnesium</keyword>
<evidence type="ECO:0000256" key="7">
    <source>
        <dbReference type="SAM" id="MobiDB-lite"/>
    </source>
</evidence>
<dbReference type="PRINTS" id="PR00318">
    <property type="entry name" value="GPROTEINA"/>
</dbReference>
<evidence type="ECO:0000256" key="2">
    <source>
        <dbReference type="ARBA" id="ARBA00022741"/>
    </source>
</evidence>
<comment type="caution">
    <text evidence="8">The sequence shown here is derived from an EMBL/GenBank/DDBJ whole genome shotgun (WGS) entry which is preliminary data.</text>
</comment>
<dbReference type="PANTHER" id="PTHR10218:SF360">
    <property type="entry name" value="GUANINE NUCLEOTIDE-BINDING PROTEIN SUBUNIT ALPHA HOMOLOG"/>
    <property type="match status" value="1"/>
</dbReference>
<dbReference type="Gene3D" id="3.40.50.300">
    <property type="entry name" value="P-loop containing nucleotide triphosphate hydrolases"/>
    <property type="match status" value="1"/>
</dbReference>
<dbReference type="InterPro" id="IPR001019">
    <property type="entry name" value="Gprotein_alpha_su"/>
</dbReference>
<feature type="binding site" evidence="5">
    <location>
        <begin position="73"/>
        <end position="78"/>
    </location>
    <ligand>
        <name>GTP</name>
        <dbReference type="ChEBI" id="CHEBI:37565"/>
    </ligand>
</feature>
<dbReference type="OrthoDB" id="5817230at2759"/>
<feature type="binding site" evidence="6">
    <location>
        <position position="231"/>
    </location>
    <ligand>
        <name>Mg(2+)</name>
        <dbReference type="ChEBI" id="CHEBI:18420"/>
    </ligand>
</feature>
<evidence type="ECO:0000256" key="3">
    <source>
        <dbReference type="ARBA" id="ARBA00023134"/>
    </source>
</evidence>
<feature type="binding site" evidence="5">
    <location>
        <begin position="225"/>
        <end position="231"/>
    </location>
    <ligand>
        <name>GTP</name>
        <dbReference type="ChEBI" id="CHEBI:37565"/>
    </ligand>
</feature>
<accession>A0A9N9DN94</accession>
<protein>
    <submittedName>
        <fullName evidence="8">10858_t:CDS:1</fullName>
    </submittedName>
</protein>
<dbReference type="SMART" id="SM00275">
    <property type="entry name" value="G_alpha"/>
    <property type="match status" value="1"/>
</dbReference>
<feature type="compositionally biased region" description="Basic and acidic residues" evidence="7">
    <location>
        <begin position="27"/>
        <end position="39"/>
    </location>
</feature>
<dbReference type="GO" id="GO:0003924">
    <property type="term" value="F:GTPase activity"/>
    <property type="evidence" value="ECO:0007669"/>
    <property type="project" value="InterPro"/>
</dbReference>
<dbReference type="FunFam" id="3.40.50.300:FF:000692">
    <property type="entry name" value="Guanine nucleotide-binding protein subunit alpha"/>
    <property type="match status" value="1"/>
</dbReference>
<dbReference type="GO" id="GO:0005737">
    <property type="term" value="C:cytoplasm"/>
    <property type="evidence" value="ECO:0007669"/>
    <property type="project" value="TreeGrafter"/>
</dbReference>
<dbReference type="GO" id="GO:0005834">
    <property type="term" value="C:heterotrimeric G-protein complex"/>
    <property type="evidence" value="ECO:0007669"/>
    <property type="project" value="InterPro"/>
</dbReference>
<feature type="binding site" evidence="5">
    <location>
        <position position="375"/>
    </location>
    <ligand>
        <name>GTP</name>
        <dbReference type="ChEBI" id="CHEBI:37565"/>
    </ligand>
</feature>
<keyword evidence="2 5" id="KW-0547">Nucleotide-binding</keyword>
<sequence length="403" mass="45858">MSSAQSSMQLSNVSDPLRVHVPPNETPEERKRRIAAEKKAKKISEAIDKQLKAERDEMEKTRGTKLLLLGSSESGKTTVLKQLKIIHGKGLENEREQYRHIVHLNVLTAIKALAKGFEVNNLTLENSENDEHLAAILSLSSIKESLNRQSLSLQAAVGGLKSADDATAILLANYESVKAVWSDSAVQKYFESANDIGLQDSAKYFLDNVDRLAQENYLPTDEDILQARIRTLGVTEHKFDINSTTYKIYDVGGHRSQRQYWAPYFDDVNAIIFMAAVSAFDQPLEEDLRINRMRDSLDLFNTICNHPLFKNTSIILFLNKIDILKKKLNRLQLKTYFKEYQGANDFQSVTKFFRREFLSRNKVVDKNVYVHFTHATDTTQMRVIVASVNDMIQRENLKASGLI</sequence>
<name>A0A9N9DN94_9GLOM</name>
<evidence type="ECO:0000313" key="8">
    <source>
        <dbReference type="EMBL" id="CAG8646318.1"/>
    </source>
</evidence>
<evidence type="ECO:0000256" key="6">
    <source>
        <dbReference type="PIRSR" id="PIRSR601019-2"/>
    </source>
</evidence>
<evidence type="ECO:0000313" key="9">
    <source>
        <dbReference type="Proteomes" id="UP000789572"/>
    </source>
</evidence>
<dbReference type="GO" id="GO:0001664">
    <property type="term" value="F:G protein-coupled receptor binding"/>
    <property type="evidence" value="ECO:0007669"/>
    <property type="project" value="InterPro"/>
</dbReference>
<keyword evidence="3 5" id="KW-0342">GTP-binding</keyword>
<dbReference type="EMBL" id="CAJVPJ010003915">
    <property type="protein sequence ID" value="CAG8646318.1"/>
    <property type="molecule type" value="Genomic_DNA"/>
</dbReference>
<reference evidence="8" key="1">
    <citation type="submission" date="2021-06" db="EMBL/GenBank/DDBJ databases">
        <authorList>
            <person name="Kallberg Y."/>
            <person name="Tangrot J."/>
            <person name="Rosling A."/>
        </authorList>
    </citation>
    <scope>NUCLEOTIDE SEQUENCE</scope>
    <source>
        <strain evidence="8">IA702</strain>
    </source>
</reference>
<dbReference type="Proteomes" id="UP000789572">
    <property type="component" value="Unassembled WGS sequence"/>
</dbReference>
<proteinExistence type="predicted"/>
<evidence type="ECO:0000256" key="5">
    <source>
        <dbReference type="PIRSR" id="PIRSR601019-1"/>
    </source>
</evidence>
<dbReference type="PROSITE" id="PS51882">
    <property type="entry name" value="G_ALPHA"/>
    <property type="match status" value="1"/>
</dbReference>
<dbReference type="SUPFAM" id="SSF47895">
    <property type="entry name" value="Transducin (alpha subunit), insertion domain"/>
    <property type="match status" value="1"/>
</dbReference>
<gene>
    <name evidence="8" type="ORF">POCULU_LOCUS9702</name>
</gene>
<dbReference type="AlphaFoldDB" id="A0A9N9DN94"/>
<dbReference type="InterPro" id="IPR011025">
    <property type="entry name" value="GproteinA_insert"/>
</dbReference>
<dbReference type="Gene3D" id="1.10.400.10">
    <property type="entry name" value="GI Alpha 1, domain 2-like"/>
    <property type="match status" value="1"/>
</dbReference>
<keyword evidence="9" id="KW-1185">Reference proteome</keyword>
<dbReference type="CDD" id="cd00066">
    <property type="entry name" value="G-alpha"/>
    <property type="match status" value="1"/>
</dbReference>
<feature type="binding site" evidence="5">
    <location>
        <begin position="319"/>
        <end position="322"/>
    </location>
    <ligand>
        <name>GTP</name>
        <dbReference type="ChEBI" id="CHEBI:37565"/>
    </ligand>
</feature>
<feature type="compositionally biased region" description="Polar residues" evidence="7">
    <location>
        <begin position="1"/>
        <end position="14"/>
    </location>
</feature>
<dbReference type="PANTHER" id="PTHR10218">
    <property type="entry name" value="GTP-BINDING PROTEIN ALPHA SUBUNIT"/>
    <property type="match status" value="1"/>
</dbReference>
<dbReference type="GO" id="GO:0046872">
    <property type="term" value="F:metal ion binding"/>
    <property type="evidence" value="ECO:0007669"/>
    <property type="project" value="UniProtKB-KW"/>
</dbReference>
<evidence type="ECO:0000256" key="1">
    <source>
        <dbReference type="ARBA" id="ARBA00022723"/>
    </source>
</evidence>
<keyword evidence="1 6" id="KW-0479">Metal-binding</keyword>
<dbReference type="GO" id="GO:0005525">
    <property type="term" value="F:GTP binding"/>
    <property type="evidence" value="ECO:0007669"/>
    <property type="project" value="UniProtKB-KW"/>
</dbReference>
<feature type="binding site" evidence="5">
    <location>
        <begin position="200"/>
        <end position="201"/>
    </location>
    <ligand>
        <name>GTP</name>
        <dbReference type="ChEBI" id="CHEBI:37565"/>
    </ligand>
</feature>
<dbReference type="InterPro" id="IPR027417">
    <property type="entry name" value="P-loop_NTPase"/>
</dbReference>
<dbReference type="InterPro" id="IPR002975">
    <property type="entry name" value="Fungi_Gprotein_alpha"/>
</dbReference>
<feature type="region of interest" description="Disordered" evidence="7">
    <location>
        <begin position="1"/>
        <end position="39"/>
    </location>
</feature>